<feature type="domain" description="Aminotransferase-like plant mobile" evidence="2">
    <location>
        <begin position="100"/>
        <end position="451"/>
    </location>
</feature>
<dbReference type="InterPro" id="IPR019557">
    <property type="entry name" value="AminoTfrase-like_pln_mobile"/>
</dbReference>
<dbReference type="AlphaFoldDB" id="A0A7J7MU06"/>
<dbReference type="PANTHER" id="PTHR46033:SF80">
    <property type="entry name" value="PROTEIN MAIN-LIKE 2-LIKE"/>
    <property type="match status" value="1"/>
</dbReference>
<gene>
    <name evidence="3" type="ORF">GIB67_019450</name>
</gene>
<feature type="region of interest" description="Disordered" evidence="1">
    <location>
        <begin position="543"/>
        <end position="583"/>
    </location>
</feature>
<comment type="caution">
    <text evidence="3">The sequence shown here is derived from an EMBL/GenBank/DDBJ whole genome shotgun (WGS) entry which is preliminary data.</text>
</comment>
<dbReference type="PANTHER" id="PTHR46033">
    <property type="entry name" value="PROTEIN MAIN-LIKE 2"/>
    <property type="match status" value="1"/>
</dbReference>
<dbReference type="Proteomes" id="UP000541444">
    <property type="component" value="Unassembled WGS sequence"/>
</dbReference>
<feature type="compositionally biased region" description="Basic and acidic residues" evidence="1">
    <location>
        <begin position="570"/>
        <end position="583"/>
    </location>
</feature>
<accession>A0A7J7MU06</accession>
<dbReference type="Pfam" id="PF10536">
    <property type="entry name" value="PMD"/>
    <property type="match status" value="1"/>
</dbReference>
<proteinExistence type="predicted"/>
<dbReference type="InterPro" id="IPR044824">
    <property type="entry name" value="MAIN-like"/>
</dbReference>
<evidence type="ECO:0000313" key="4">
    <source>
        <dbReference type="Proteomes" id="UP000541444"/>
    </source>
</evidence>
<dbReference type="GO" id="GO:0010073">
    <property type="term" value="P:meristem maintenance"/>
    <property type="evidence" value="ECO:0007669"/>
    <property type="project" value="InterPro"/>
</dbReference>
<evidence type="ECO:0000259" key="2">
    <source>
        <dbReference type="Pfam" id="PF10536"/>
    </source>
</evidence>
<evidence type="ECO:0000256" key="1">
    <source>
        <dbReference type="SAM" id="MobiDB-lite"/>
    </source>
</evidence>
<reference evidence="3 4" key="1">
    <citation type="journal article" date="2020" name="IScience">
        <title>Genome Sequencing of the Endangered Kingdonia uniflora (Circaeasteraceae, Ranunculales) Reveals Potential Mechanisms of Evolutionary Specialization.</title>
        <authorList>
            <person name="Sun Y."/>
            <person name="Deng T."/>
            <person name="Zhang A."/>
            <person name="Moore M.J."/>
            <person name="Landis J.B."/>
            <person name="Lin N."/>
            <person name="Zhang H."/>
            <person name="Zhang X."/>
            <person name="Huang J."/>
            <person name="Zhang X."/>
            <person name="Sun H."/>
            <person name="Wang H."/>
        </authorList>
    </citation>
    <scope>NUCLEOTIDE SEQUENCE [LARGE SCALE GENOMIC DNA]</scope>
    <source>
        <strain evidence="3">TB1705</strain>
        <tissue evidence="3">Leaf</tissue>
    </source>
</reference>
<keyword evidence="4" id="KW-1185">Reference proteome</keyword>
<organism evidence="3 4">
    <name type="scientific">Kingdonia uniflora</name>
    <dbReference type="NCBI Taxonomy" id="39325"/>
    <lineage>
        <taxon>Eukaryota</taxon>
        <taxon>Viridiplantae</taxon>
        <taxon>Streptophyta</taxon>
        <taxon>Embryophyta</taxon>
        <taxon>Tracheophyta</taxon>
        <taxon>Spermatophyta</taxon>
        <taxon>Magnoliopsida</taxon>
        <taxon>Ranunculales</taxon>
        <taxon>Circaeasteraceae</taxon>
        <taxon>Kingdonia</taxon>
    </lineage>
</organism>
<dbReference type="OrthoDB" id="1572276at2759"/>
<protein>
    <recommendedName>
        <fullName evidence="2">Aminotransferase-like plant mobile domain-containing protein</fullName>
    </recommendedName>
</protein>
<evidence type="ECO:0000313" key="3">
    <source>
        <dbReference type="EMBL" id="KAF6158411.1"/>
    </source>
</evidence>
<dbReference type="EMBL" id="JACGCM010001222">
    <property type="protein sequence ID" value="KAF6158411.1"/>
    <property type="molecule type" value="Genomic_DNA"/>
</dbReference>
<name>A0A7J7MU06_9MAGN</name>
<sequence length="621" mass="71909">MAKGGDGKWGLIVVEERDEHMVSLIGENPTLRPARFLKPSVTHFEKAAKFPSLCGILAYTGKKWDFFDVQFKGWKNPQKKWKQWVNQMCEIYGEMWKVTGIYDAIIGSTYEIRKDREMVLGLVKWWCPETNTFVFPWGEVTITLEDVMLIGGLSVLGEPVTTCLSGDLVNIEDEMIKQFRICYKSKWKKVHHSAWMNQFMGNNLELEHVAFLALWLSRFVFHAYPEDIICKKVFPVAIRLAQGIRIALAPAVLASIYRDLRVLINHVFNNTGTLCVWAPFQIMQIWAYERLPTLRPESKSLRPGEPRMARWHKLNSSSDLETLRFHMSSPKNFQMRPYTSFVENLTQPSFYKEQAEWVLGNINTEEELRSFSRCIRPCELAGLDCIEQYLPHRVGMQFGMDQDLPGHFNRVNATSYAAWKTYDNFIRNVCFYIPPRLSESGVTRRYFEWWKQMMPRQQDVEYILALESTSKNLDKSFIKKEVDTLTGQEANENILEEEMDSKSLDIALPEKESDDLLVPPGFLPTDKDKFKLTQMYKHVKHKKSSAFAHSPTAPVTPVHNSPSPTMIEESSEKKHSGDPAENKEQVAVDMVRNQCITQYEARIFKLEKDVEWLNANVVAKN</sequence>